<reference evidence="1 2" key="1">
    <citation type="submission" date="2016-10" db="EMBL/GenBank/DDBJ databases">
        <title>Draft genome sequence of Coniochaeta ligniaria NRRL30616, a lignocellulolytic fungus for bioabatement of inhibitors in plant biomass hydrolysates.</title>
        <authorList>
            <consortium name="DOE Joint Genome Institute"/>
            <person name="Jimenez D.J."/>
            <person name="Hector R.E."/>
            <person name="Riley R."/>
            <person name="Sun H."/>
            <person name="Grigoriev I.V."/>
            <person name="Van Elsas J.D."/>
            <person name="Nichols N.N."/>
        </authorList>
    </citation>
    <scope>NUCLEOTIDE SEQUENCE [LARGE SCALE GENOMIC DNA]</scope>
    <source>
        <strain evidence="1 2">NRRL 30616</strain>
    </source>
</reference>
<protein>
    <submittedName>
        <fullName evidence="1">Uncharacterized protein</fullName>
    </submittedName>
</protein>
<proteinExistence type="predicted"/>
<evidence type="ECO:0000313" key="2">
    <source>
        <dbReference type="Proteomes" id="UP000182658"/>
    </source>
</evidence>
<keyword evidence="2" id="KW-1185">Reference proteome</keyword>
<dbReference type="InParanoid" id="A0A1J7IJI2"/>
<accession>A0A1J7IJI2</accession>
<organism evidence="1 2">
    <name type="scientific">Coniochaeta ligniaria NRRL 30616</name>
    <dbReference type="NCBI Taxonomy" id="1408157"/>
    <lineage>
        <taxon>Eukaryota</taxon>
        <taxon>Fungi</taxon>
        <taxon>Dikarya</taxon>
        <taxon>Ascomycota</taxon>
        <taxon>Pezizomycotina</taxon>
        <taxon>Sordariomycetes</taxon>
        <taxon>Sordariomycetidae</taxon>
        <taxon>Coniochaetales</taxon>
        <taxon>Coniochaetaceae</taxon>
        <taxon>Coniochaeta</taxon>
    </lineage>
</organism>
<dbReference type="EMBL" id="KV875099">
    <property type="protein sequence ID" value="OIW27775.1"/>
    <property type="molecule type" value="Genomic_DNA"/>
</dbReference>
<sequence>MYIPVTQGQITKCRHEEAQVFFAQDAYHEVGGLVHLPELVWISFSGGVEEVAEQVDDVAVRVSASELVLVLASHQAPALNESLMYRWIKRPSPPVGGDRVRSRGAGMVFALDRGYESPFLAESLQLAPSPVEVLLDLVDGNVAAVDVDDLRPAGGLQRCTPCSIVR</sequence>
<dbReference type="AlphaFoldDB" id="A0A1J7IJI2"/>
<gene>
    <name evidence="1" type="ORF">CONLIGDRAFT_634114</name>
</gene>
<dbReference type="Proteomes" id="UP000182658">
    <property type="component" value="Unassembled WGS sequence"/>
</dbReference>
<name>A0A1J7IJI2_9PEZI</name>
<evidence type="ECO:0000313" key="1">
    <source>
        <dbReference type="EMBL" id="OIW27775.1"/>
    </source>
</evidence>